<evidence type="ECO:0000259" key="5">
    <source>
        <dbReference type="PROSITE" id="PS51755"/>
    </source>
</evidence>
<accession>A0ABV9QV30</accession>
<dbReference type="CDD" id="cd00383">
    <property type="entry name" value="trans_reg_C"/>
    <property type="match status" value="1"/>
</dbReference>
<keyword evidence="4" id="KW-0472">Membrane</keyword>
<evidence type="ECO:0000313" key="7">
    <source>
        <dbReference type="Proteomes" id="UP001595886"/>
    </source>
</evidence>
<feature type="compositionally biased region" description="Low complexity" evidence="3">
    <location>
        <begin position="776"/>
        <end position="788"/>
    </location>
</feature>
<dbReference type="SUPFAM" id="SSF48452">
    <property type="entry name" value="TPR-like"/>
    <property type="match status" value="2"/>
</dbReference>
<comment type="caution">
    <text evidence="6">The sequence shown here is derived from an EMBL/GenBank/DDBJ whole genome shotgun (WGS) entry which is preliminary data.</text>
</comment>
<dbReference type="Proteomes" id="UP001595886">
    <property type="component" value="Unassembled WGS sequence"/>
</dbReference>
<protein>
    <submittedName>
        <fullName evidence="6">Winged helix-turn-helix domain-containing protein</fullName>
    </submittedName>
</protein>
<dbReference type="Pfam" id="PF00486">
    <property type="entry name" value="Trans_reg_C"/>
    <property type="match status" value="1"/>
</dbReference>
<dbReference type="RefSeq" id="WP_380020975.1">
    <property type="nucleotide sequence ID" value="NZ_JBHSHD010000008.1"/>
</dbReference>
<keyword evidence="4" id="KW-0812">Transmembrane</keyword>
<dbReference type="InterPro" id="IPR016032">
    <property type="entry name" value="Sig_transdc_resp-reg_C-effctor"/>
</dbReference>
<dbReference type="PROSITE" id="PS51755">
    <property type="entry name" value="OMPR_PHOB"/>
    <property type="match status" value="1"/>
</dbReference>
<evidence type="ECO:0000256" key="4">
    <source>
        <dbReference type="SAM" id="Phobius"/>
    </source>
</evidence>
<evidence type="ECO:0000256" key="2">
    <source>
        <dbReference type="PROSITE-ProRule" id="PRU01091"/>
    </source>
</evidence>
<evidence type="ECO:0000313" key="6">
    <source>
        <dbReference type="EMBL" id="MFC4820875.1"/>
    </source>
</evidence>
<evidence type="ECO:0000256" key="1">
    <source>
        <dbReference type="ARBA" id="ARBA00023125"/>
    </source>
</evidence>
<organism evidence="6 7">
    <name type="scientific">Dokdonella ginsengisoli</name>
    <dbReference type="NCBI Taxonomy" id="363846"/>
    <lineage>
        <taxon>Bacteria</taxon>
        <taxon>Pseudomonadati</taxon>
        <taxon>Pseudomonadota</taxon>
        <taxon>Gammaproteobacteria</taxon>
        <taxon>Lysobacterales</taxon>
        <taxon>Rhodanobacteraceae</taxon>
        <taxon>Dokdonella</taxon>
    </lineage>
</organism>
<proteinExistence type="predicted"/>
<evidence type="ECO:0000256" key="3">
    <source>
        <dbReference type="SAM" id="MobiDB-lite"/>
    </source>
</evidence>
<keyword evidence="4" id="KW-1133">Transmembrane helix</keyword>
<dbReference type="SUPFAM" id="SSF46894">
    <property type="entry name" value="C-terminal effector domain of the bipartite response regulators"/>
    <property type="match status" value="1"/>
</dbReference>
<dbReference type="Gene3D" id="1.25.40.10">
    <property type="entry name" value="Tetratricopeptide repeat domain"/>
    <property type="match status" value="1"/>
</dbReference>
<dbReference type="Gene3D" id="1.10.10.10">
    <property type="entry name" value="Winged helix-like DNA-binding domain superfamily/Winged helix DNA-binding domain"/>
    <property type="match status" value="1"/>
</dbReference>
<feature type="domain" description="OmpR/PhoB-type" evidence="5">
    <location>
        <begin position="3"/>
        <end position="101"/>
    </location>
</feature>
<dbReference type="InterPro" id="IPR011990">
    <property type="entry name" value="TPR-like_helical_dom_sf"/>
</dbReference>
<feature type="region of interest" description="Disordered" evidence="3">
    <location>
        <begin position="776"/>
        <end position="796"/>
    </location>
</feature>
<dbReference type="InterPro" id="IPR001867">
    <property type="entry name" value="OmpR/PhoB-type_DNA-bd"/>
</dbReference>
<sequence>MASQYYRFDRFELDALSRELRHDGSAVALPLKSFDCLVYLLERRDRAVGRDELISAVWGRVDVSDALLGQTLARARRAVDDSGGEQRVIRTVPRFGYRWVAPVEVIDAAPPVAVAPRTQDVAPADTMPAGEDEPAALATEPMDAPVRPAPVAPWRRRLVRAALAVVLVAALAVAAVEFAPRREPPSTAAAAATANLVLPVEVADPDPQSHWIRLGAMDYLASRLRERGRLAVLPSDRTIAFLATRGDASATAPAERQRIAAESGAERVFAATARHLPDGWTFELDVQDAERTTRYSGVAATPLQAADRALAGFLAGIGIDGEAAPPQRPTLVELQQRIDAAFLESDLRTAAELIEAAPPELQRDAQIAVRAAEIDERAGRTDQAERGFARIAGDTDASAVVRGRAQYGLCAVAYRKNDLTTAQARCGDALAALGGDADPMLLGRAHMLRGVIDDQLGRTDEALAAFGLARIEWRRAGNLPGEASVDVDEGLALARGGRLADAVALFDRAIGVLQRLGVNDHLASALAAKSDAQRTMLDLDGALASSAEAWRLATRVESARAVRAIGYSRVLVLLAAGRLDEAARVLDRFDAASPDAAPEFAVQQRVLLAERGRYAEATAGAEAVLDRAAAPPDPTSDASLSEAAAVLGDAALRGGDLDLARRVLSRLQAAGAAAQDPDRGFVADLLQARIAAAAADDATADARFTAALQSALRSTYPDRIVAVASAYVGFLLERERLADATQVGARLALYVDRDHGAAQAMAALYERLGDARSAQQAREAAARLAGERVPPPHPAG</sequence>
<name>A0ABV9QV30_9GAMM</name>
<keyword evidence="7" id="KW-1185">Reference proteome</keyword>
<dbReference type="EMBL" id="JBHSHD010000008">
    <property type="protein sequence ID" value="MFC4820875.1"/>
    <property type="molecule type" value="Genomic_DNA"/>
</dbReference>
<feature type="transmembrane region" description="Helical" evidence="4">
    <location>
        <begin position="158"/>
        <end position="176"/>
    </location>
</feature>
<feature type="DNA-binding region" description="OmpR/PhoB-type" evidence="2">
    <location>
        <begin position="3"/>
        <end position="101"/>
    </location>
</feature>
<gene>
    <name evidence="6" type="ORF">ACFO6Q_11100</name>
</gene>
<dbReference type="InterPro" id="IPR036388">
    <property type="entry name" value="WH-like_DNA-bd_sf"/>
</dbReference>
<keyword evidence="1 2" id="KW-0238">DNA-binding</keyword>
<reference evidence="7" key="1">
    <citation type="journal article" date="2019" name="Int. J. Syst. Evol. Microbiol.">
        <title>The Global Catalogue of Microorganisms (GCM) 10K type strain sequencing project: providing services to taxonomists for standard genome sequencing and annotation.</title>
        <authorList>
            <consortium name="The Broad Institute Genomics Platform"/>
            <consortium name="The Broad Institute Genome Sequencing Center for Infectious Disease"/>
            <person name="Wu L."/>
            <person name="Ma J."/>
        </authorList>
    </citation>
    <scope>NUCLEOTIDE SEQUENCE [LARGE SCALE GENOMIC DNA]</scope>
    <source>
        <strain evidence="7">CCUG 30340</strain>
    </source>
</reference>
<dbReference type="SMART" id="SM00862">
    <property type="entry name" value="Trans_reg_C"/>
    <property type="match status" value="1"/>
</dbReference>